<keyword evidence="7" id="KW-0963">Cytoplasm</keyword>
<dbReference type="Proteomes" id="UP000002258">
    <property type="component" value="Chromosome 2"/>
</dbReference>
<dbReference type="OrthoDB" id="5586015at2759"/>
<dbReference type="RefSeq" id="XP_001382580.2">
    <property type="nucleotide sequence ID" value="XM_001382543.1"/>
</dbReference>
<dbReference type="HOGENOM" id="CLU_092107_0_0_1"/>
<dbReference type="GO" id="GO:1990758">
    <property type="term" value="P:mitotic sister chromatid biorientation"/>
    <property type="evidence" value="ECO:0007669"/>
    <property type="project" value="TreeGrafter"/>
</dbReference>
<evidence type="ECO:0000256" key="3">
    <source>
        <dbReference type="ARBA" id="ARBA00004629"/>
    </source>
</evidence>
<feature type="compositionally biased region" description="Polar residues" evidence="17">
    <location>
        <begin position="161"/>
        <end position="181"/>
    </location>
</feature>
<feature type="region of interest" description="Disordered" evidence="17">
    <location>
        <begin position="1"/>
        <end position="29"/>
    </location>
</feature>
<keyword evidence="6" id="KW-0158">Chromosome</keyword>
<dbReference type="STRING" id="322104.A3LPT1"/>
<dbReference type="GO" id="GO:0042729">
    <property type="term" value="C:DASH complex"/>
    <property type="evidence" value="ECO:0007669"/>
    <property type="project" value="InterPro"/>
</dbReference>
<evidence type="ECO:0000256" key="10">
    <source>
        <dbReference type="ARBA" id="ARBA00022838"/>
    </source>
</evidence>
<evidence type="ECO:0000256" key="15">
    <source>
        <dbReference type="ARBA" id="ARBA00047036"/>
    </source>
</evidence>
<feature type="compositionally biased region" description="Polar residues" evidence="17">
    <location>
        <begin position="245"/>
        <end position="267"/>
    </location>
</feature>
<keyword evidence="16" id="KW-0175">Coiled coil</keyword>
<dbReference type="Pfam" id="PF08653">
    <property type="entry name" value="DASH_Dam1"/>
    <property type="match status" value="1"/>
</dbReference>
<keyword evidence="9" id="KW-0159">Chromosome partition</keyword>
<protein>
    <recommendedName>
        <fullName evidence="5">DASH complex subunit DAM1</fullName>
    </recommendedName>
    <alternativeName>
        <fullName evidence="14">Outer kinetochore protein DAM1</fullName>
    </alternativeName>
</protein>
<proteinExistence type="inferred from homology"/>
<evidence type="ECO:0000256" key="9">
    <source>
        <dbReference type="ARBA" id="ARBA00022829"/>
    </source>
</evidence>
<dbReference type="GeneID" id="4837032"/>
<dbReference type="OMA" id="PKIHYPV"/>
<evidence type="ECO:0000256" key="4">
    <source>
        <dbReference type="ARBA" id="ARBA00010073"/>
    </source>
</evidence>
<evidence type="ECO:0000256" key="16">
    <source>
        <dbReference type="SAM" id="Coils"/>
    </source>
</evidence>
<dbReference type="PANTHER" id="PTHR28113">
    <property type="entry name" value="DASH COMPLEX SUBUNIT DAM1"/>
    <property type="match status" value="1"/>
</dbReference>
<keyword evidence="19" id="KW-1185">Reference proteome</keyword>
<feature type="compositionally biased region" description="Polar residues" evidence="17">
    <location>
        <begin position="206"/>
        <end position="228"/>
    </location>
</feature>
<dbReference type="PANTHER" id="PTHR28113:SF1">
    <property type="entry name" value="DASH COMPLEX SUBUNIT DAM1"/>
    <property type="match status" value="1"/>
</dbReference>
<comment type="subcellular location">
    <subcellularLocation>
        <location evidence="3">Chromosome</location>
        <location evidence="3">Centromere</location>
        <location evidence="3">Kinetochore</location>
    </subcellularLocation>
    <subcellularLocation>
        <location evidence="2">Cytoplasm</location>
        <location evidence="2">Cytoskeleton</location>
        <location evidence="2">Spindle</location>
    </subcellularLocation>
    <subcellularLocation>
        <location evidence="1">Nucleus</location>
    </subcellularLocation>
</comment>
<evidence type="ECO:0000256" key="12">
    <source>
        <dbReference type="ARBA" id="ARBA00023242"/>
    </source>
</evidence>
<evidence type="ECO:0000313" key="19">
    <source>
        <dbReference type="Proteomes" id="UP000002258"/>
    </source>
</evidence>
<gene>
    <name evidence="18" type="ORF">PICST_30061</name>
</gene>
<dbReference type="eggNOG" id="ENOG502S08R">
    <property type="taxonomic scope" value="Eukaryota"/>
</dbReference>
<dbReference type="AlphaFoldDB" id="A3LPT1"/>
<accession>A3LPT1</accession>
<dbReference type="GO" id="GO:1990537">
    <property type="term" value="C:mitotic spindle polar microtubule"/>
    <property type="evidence" value="ECO:0007669"/>
    <property type="project" value="TreeGrafter"/>
</dbReference>
<evidence type="ECO:0000256" key="13">
    <source>
        <dbReference type="ARBA" id="ARBA00023328"/>
    </source>
</evidence>
<evidence type="ECO:0000256" key="17">
    <source>
        <dbReference type="SAM" id="MobiDB-lite"/>
    </source>
</evidence>
<keyword evidence="10" id="KW-0995">Kinetochore</keyword>
<feature type="compositionally biased region" description="Basic and acidic residues" evidence="17">
    <location>
        <begin position="134"/>
        <end position="158"/>
    </location>
</feature>
<dbReference type="GO" id="GO:0044732">
    <property type="term" value="C:mitotic spindle pole body"/>
    <property type="evidence" value="ECO:0007669"/>
    <property type="project" value="TreeGrafter"/>
</dbReference>
<keyword evidence="12" id="KW-0539">Nucleus</keyword>
<dbReference type="InParanoid" id="A3LPT1"/>
<dbReference type="KEGG" id="pic:PICST_30061"/>
<sequence length="316" mass="35357">MSSSSRPVTPNMNSRRSSRRQSRRSSGAYLLSQSPKIHYPVDVNQMPLESAANTEKFERLSDSLEELDANMNNLSSIHDAISNQFNEPFASFLYGISMTMWCVDFPGCPTRQAWERLQKRNEIDKTIRELNTRVSQAKEENESLKKKLVEISKPEPLKRPQLSQSQPKANLQQSQFQSSSRAYRGTRAPRVPSTLQRGRVNDEDSYASTEGSFVANPSTAGVNPTANAPSRLRNSRFSRIPQPAKTANRSTSPEITVTSTKRTTGPNLDQPPRYMRGLFDSSNTTKHTSSTTSSRSGAISKRQPGKSTLAARPRFR</sequence>
<keyword evidence="8" id="KW-0493">Microtubule</keyword>
<organism evidence="18 19">
    <name type="scientific">Scheffersomyces stipitis (strain ATCC 58785 / CBS 6054 / NBRC 10063 / NRRL Y-11545)</name>
    <name type="common">Yeast</name>
    <name type="synonym">Pichia stipitis</name>
    <dbReference type="NCBI Taxonomy" id="322104"/>
    <lineage>
        <taxon>Eukaryota</taxon>
        <taxon>Fungi</taxon>
        <taxon>Dikarya</taxon>
        <taxon>Ascomycota</taxon>
        <taxon>Saccharomycotina</taxon>
        <taxon>Pichiomycetes</taxon>
        <taxon>Debaryomycetaceae</taxon>
        <taxon>Scheffersomyces</taxon>
    </lineage>
</organism>
<evidence type="ECO:0000256" key="14">
    <source>
        <dbReference type="ARBA" id="ARBA00030453"/>
    </source>
</evidence>
<evidence type="ECO:0000256" key="11">
    <source>
        <dbReference type="ARBA" id="ARBA00023212"/>
    </source>
</evidence>
<keyword evidence="13" id="KW-0137">Centromere</keyword>
<comment type="similarity">
    <text evidence="4">Belongs to the DASH complex DAM1 family.</text>
</comment>
<evidence type="ECO:0000256" key="6">
    <source>
        <dbReference type="ARBA" id="ARBA00022454"/>
    </source>
</evidence>
<reference evidence="18 19" key="1">
    <citation type="journal article" date="2007" name="Nat. Biotechnol.">
        <title>Genome sequence of the lignocellulose-bioconverting and xylose-fermenting yeast Pichia stipitis.</title>
        <authorList>
            <person name="Jeffries T.W."/>
            <person name="Grigoriev I.V."/>
            <person name="Grimwood J."/>
            <person name="Laplaza J.M."/>
            <person name="Aerts A."/>
            <person name="Salamov A."/>
            <person name="Schmutz J."/>
            <person name="Lindquist E."/>
            <person name="Dehal P."/>
            <person name="Shapiro H."/>
            <person name="Jin Y.S."/>
            <person name="Passoth V."/>
            <person name="Richardson P.M."/>
        </authorList>
    </citation>
    <scope>NUCLEOTIDE SEQUENCE [LARGE SCALE GENOMIC DNA]</scope>
    <source>
        <strain evidence="19">ATCC 58785 / CBS 6054 / NBRC 10063 / NRRL Y-11545</strain>
    </source>
</reference>
<evidence type="ECO:0000256" key="1">
    <source>
        <dbReference type="ARBA" id="ARBA00004123"/>
    </source>
</evidence>
<name>A3LPT1_PICST</name>
<dbReference type="EMBL" id="CP000496">
    <property type="protein sequence ID" value="ABN64551.2"/>
    <property type="molecule type" value="Genomic_DNA"/>
</dbReference>
<dbReference type="InterPro" id="IPR013962">
    <property type="entry name" value="DASH_Dam1"/>
</dbReference>
<evidence type="ECO:0000256" key="2">
    <source>
        <dbReference type="ARBA" id="ARBA00004186"/>
    </source>
</evidence>
<evidence type="ECO:0000313" key="18">
    <source>
        <dbReference type="EMBL" id="ABN64551.2"/>
    </source>
</evidence>
<feature type="compositionally biased region" description="Polar residues" evidence="17">
    <location>
        <begin position="1"/>
        <end position="13"/>
    </location>
</feature>
<evidence type="ECO:0000256" key="7">
    <source>
        <dbReference type="ARBA" id="ARBA00022490"/>
    </source>
</evidence>
<keyword evidence="11" id="KW-0206">Cytoskeleton</keyword>
<feature type="coiled-coil region" evidence="16">
    <location>
        <begin position="57"/>
        <end position="84"/>
    </location>
</feature>
<feature type="compositionally biased region" description="Low complexity" evidence="17">
    <location>
        <begin position="281"/>
        <end position="300"/>
    </location>
</feature>
<evidence type="ECO:0000256" key="5">
    <source>
        <dbReference type="ARBA" id="ARBA00020497"/>
    </source>
</evidence>
<feature type="region of interest" description="Disordered" evidence="17">
    <location>
        <begin position="134"/>
        <end position="316"/>
    </location>
</feature>
<comment type="subunit">
    <text evidence="15">Component of the DASH complex consisting of ASK1, DAD1, DAD2, DAD3, DAD4, DAM1, DUO1, HSK3, SPC19 and SPC34, with a stoichiometry of one copy of each subunit per complex. Multiple DASH complexes oligomerize to form a ring that encircles spindle microtubules and organizes the rod-like NDC80 complexes of the outer kinetochore. DASH complex oligomerization strengthens microtubule attachments. Within the complex, DAM1 and DUO1 may form the microtubule connections. On cytoplasmic microtubules, DASH complexes appear to form patches instead of rings. Interacts with the outer kinetochore component NDC80; the interaction is direct.</text>
</comment>
<dbReference type="FunCoup" id="A3LPT1">
    <property type="interactions" value="177"/>
</dbReference>
<evidence type="ECO:0000256" key="8">
    <source>
        <dbReference type="ARBA" id="ARBA00022701"/>
    </source>
</evidence>